<name>A0AA91I8W4_VARPD</name>
<dbReference type="AlphaFoldDB" id="A0AA91I8W4"/>
<dbReference type="RefSeq" id="WP_081271055.1">
    <property type="nucleotide sequence ID" value="NZ_LVHG01000084.1"/>
</dbReference>
<gene>
    <name evidence="2" type="ORF">A3K87_03465</name>
</gene>
<protein>
    <submittedName>
        <fullName evidence="2">Uncharacterized protein</fullName>
    </submittedName>
</protein>
<organism evidence="2 3">
    <name type="scientific">Variovorax paradoxus</name>
    <dbReference type="NCBI Taxonomy" id="34073"/>
    <lineage>
        <taxon>Bacteria</taxon>
        <taxon>Pseudomonadati</taxon>
        <taxon>Pseudomonadota</taxon>
        <taxon>Betaproteobacteria</taxon>
        <taxon>Burkholderiales</taxon>
        <taxon>Comamonadaceae</taxon>
        <taxon>Variovorax</taxon>
    </lineage>
</organism>
<dbReference type="Proteomes" id="UP000077852">
    <property type="component" value="Unassembled WGS sequence"/>
</dbReference>
<comment type="caution">
    <text evidence="2">The sequence shown here is derived from an EMBL/GenBank/DDBJ whole genome shotgun (WGS) entry which is preliminary data.</text>
</comment>
<feature type="region of interest" description="Disordered" evidence="1">
    <location>
        <begin position="53"/>
        <end position="88"/>
    </location>
</feature>
<evidence type="ECO:0000313" key="3">
    <source>
        <dbReference type="Proteomes" id="UP000077852"/>
    </source>
</evidence>
<proteinExistence type="predicted"/>
<accession>A0AA91I8W4</accession>
<reference evidence="2 3" key="1">
    <citation type="submission" date="2016-03" db="EMBL/GenBank/DDBJ databases">
        <title>Genome sequence of Variovorax paradoxus KB5.</title>
        <authorList>
            <person name="Jeong H."/>
            <person name="Hong C.E."/>
            <person name="Jo S.H."/>
            <person name="Park J.M."/>
        </authorList>
    </citation>
    <scope>NUCLEOTIDE SEQUENCE [LARGE SCALE GENOMIC DNA]</scope>
    <source>
        <strain evidence="2 3">KB5</strain>
    </source>
</reference>
<dbReference type="EMBL" id="LVHG01000084">
    <property type="protein sequence ID" value="OAK58078.1"/>
    <property type="molecule type" value="Genomic_DNA"/>
</dbReference>
<evidence type="ECO:0000256" key="1">
    <source>
        <dbReference type="SAM" id="MobiDB-lite"/>
    </source>
</evidence>
<sequence length="88" mass="10036">MSRHDAPSAAELAQLEDGMLERLALEWRSSASRGEKQAYGVAHMLEVELRRRVRGRRAEQQPPPPASAPRPWWQFRQARRAPGVPRSP</sequence>
<evidence type="ECO:0000313" key="2">
    <source>
        <dbReference type="EMBL" id="OAK58078.1"/>
    </source>
</evidence>